<feature type="transmembrane region" description="Helical" evidence="10">
    <location>
        <begin position="601"/>
        <end position="619"/>
    </location>
</feature>
<dbReference type="InterPro" id="IPR001828">
    <property type="entry name" value="ANF_lig-bd_rcpt"/>
</dbReference>
<feature type="transmembrane region" description="Helical" evidence="10">
    <location>
        <begin position="547"/>
        <end position="568"/>
    </location>
</feature>
<dbReference type="CDD" id="cd15047">
    <property type="entry name" value="7tmC_GABA-B-like"/>
    <property type="match status" value="1"/>
</dbReference>
<feature type="domain" description="G-protein coupled receptors family 3 profile" evidence="12">
    <location>
        <begin position="439"/>
        <end position="647"/>
    </location>
</feature>
<keyword evidence="7" id="KW-0325">Glycoprotein</keyword>
<evidence type="ECO:0000259" key="11">
    <source>
        <dbReference type="PROSITE" id="PS50003"/>
    </source>
</evidence>
<evidence type="ECO:0000256" key="7">
    <source>
        <dbReference type="ARBA" id="ARBA00023180"/>
    </source>
</evidence>
<evidence type="ECO:0000313" key="14">
    <source>
        <dbReference type="Proteomes" id="UP000053201"/>
    </source>
</evidence>
<dbReference type="GO" id="GO:0004965">
    <property type="term" value="F:G protein-coupled GABA receptor activity"/>
    <property type="evidence" value="ECO:0007669"/>
    <property type="project" value="InterPro"/>
</dbReference>
<dbReference type="InterPro" id="IPR017978">
    <property type="entry name" value="GPCR_3_C"/>
</dbReference>
<evidence type="ECO:0000256" key="5">
    <source>
        <dbReference type="ARBA" id="ARBA00023136"/>
    </source>
</evidence>
<sequence>MVRTARANVAILATLLSLTLDVAYGLVDLKFGSILPLSYAGLADLSADIQLALDLALSDYNTRVFNPLNVNVSIVYADSQFTPAVAKSYARQFASQGLLGVIGEMGSGVTQPIALELADREILQCSGSATSEDLSLKQYRYFFRTIPPDSVQGFVLGQIVDTFGWKKLGLIYQDTAYGKGIMTNLRAHAAATDITVLTNQPYVNADDYEDAVKALKASDARIIVWTGVYAELVDIVPIARRHGLFGPNYVWIATENAISAIDAIRSRIATGASSADDLASLSGLLISTPVEGQGSRFDNFSASYSSTYHNSMGQYSAFFVDCLSIMLDGLTKYQNTSNSTWNDIAQGKFPRDLTVLLKPVDGLTGLTGPIHFNTNFDRIGSYKVLNFHQGDLTKIGETVDETYNVQRNNNTVIFASGTPVVPADRPVLVPDWFEYGHAVSVIIMILYGAMMAINFASLVIVFLWRRRKEVKALSPEFMIIMGLGMQLSYGAVFTLIGEQTTVKCMARPWLYGISFAIVMGCLIGKAFRIWKVFANERLAAPIRFLQILRLAGAFSIGESIILLVWSIYSPLSPLMVANKEKGTFTYVCVSPEQSDVFNGVIFGYNGLLLLAATYLAAVTRNVPSRYSESKFIALTVYSLLIWCTLIIVVSYSAGAATTLVFFIITFGVLFVTTTTWALLIGRVILSQLTNDPADEIASLPSTPKLMRQNAVGAGEAFKSASQLPMSANSSTKIPSPLASQMLRGDISEFPVKITSSWISRWERYELIFTLVPVARLALRPVASDKEGGRSYCVDISKVQATKANVKGVKNCFEIVAPGITLLVQATSEEQVQDWLRRMKQAGCLRGEDSTGRTSSAPGQGGGSINRADVETKGGKDISSADVLGK</sequence>
<organism evidence="13 14">
    <name type="scientific">Spizellomyces punctatus (strain DAOM BR117)</name>
    <dbReference type="NCBI Taxonomy" id="645134"/>
    <lineage>
        <taxon>Eukaryota</taxon>
        <taxon>Fungi</taxon>
        <taxon>Fungi incertae sedis</taxon>
        <taxon>Chytridiomycota</taxon>
        <taxon>Chytridiomycota incertae sedis</taxon>
        <taxon>Chytridiomycetes</taxon>
        <taxon>Spizellomycetales</taxon>
        <taxon>Spizellomycetaceae</taxon>
        <taxon>Spizellomyces</taxon>
    </lineage>
</organism>
<keyword evidence="14" id="KW-1185">Reference proteome</keyword>
<dbReference type="SUPFAM" id="SSF53822">
    <property type="entry name" value="Periplasmic binding protein-like I"/>
    <property type="match status" value="1"/>
</dbReference>
<evidence type="ECO:0000259" key="12">
    <source>
        <dbReference type="PROSITE" id="PS50259"/>
    </source>
</evidence>
<dbReference type="GeneID" id="27686604"/>
<dbReference type="RefSeq" id="XP_016610643.1">
    <property type="nucleotide sequence ID" value="XM_016751342.1"/>
</dbReference>
<dbReference type="PROSITE" id="PS50003">
    <property type="entry name" value="PH_DOMAIN"/>
    <property type="match status" value="1"/>
</dbReference>
<keyword evidence="8" id="KW-0807">Transducer</keyword>
<evidence type="ECO:0000256" key="1">
    <source>
        <dbReference type="ARBA" id="ARBA00004141"/>
    </source>
</evidence>
<dbReference type="Pfam" id="PF00003">
    <property type="entry name" value="7tm_3"/>
    <property type="match status" value="1"/>
</dbReference>
<dbReference type="GO" id="GO:0038039">
    <property type="term" value="C:G protein-coupled receptor heterodimeric complex"/>
    <property type="evidence" value="ECO:0007669"/>
    <property type="project" value="TreeGrafter"/>
</dbReference>
<evidence type="ECO:0000256" key="6">
    <source>
        <dbReference type="ARBA" id="ARBA00023170"/>
    </source>
</evidence>
<feature type="region of interest" description="Disordered" evidence="9">
    <location>
        <begin position="845"/>
        <end position="885"/>
    </location>
</feature>
<dbReference type="Gene3D" id="3.40.50.2300">
    <property type="match status" value="2"/>
</dbReference>
<evidence type="ECO:0000256" key="8">
    <source>
        <dbReference type="ARBA" id="ARBA00023224"/>
    </source>
</evidence>
<feature type="transmembrane region" description="Helical" evidence="10">
    <location>
        <begin position="509"/>
        <end position="527"/>
    </location>
</feature>
<dbReference type="PANTHER" id="PTHR10519:SF20">
    <property type="entry name" value="G-PROTEIN COUPLED RECEPTOR 156-RELATED"/>
    <property type="match status" value="1"/>
</dbReference>
<evidence type="ECO:0000256" key="2">
    <source>
        <dbReference type="ARBA" id="ARBA00022692"/>
    </source>
</evidence>
<dbReference type="InParanoid" id="A0A0L0HP86"/>
<dbReference type="Proteomes" id="UP000053201">
    <property type="component" value="Unassembled WGS sequence"/>
</dbReference>
<dbReference type="VEuPathDB" id="FungiDB:SPPG_03057"/>
<dbReference type="eggNOG" id="KOG1055">
    <property type="taxonomic scope" value="Eukaryota"/>
</dbReference>
<feature type="transmembrane region" description="Helical" evidence="10">
    <location>
        <begin position="631"/>
        <end position="653"/>
    </location>
</feature>
<protein>
    <recommendedName>
        <fullName evidence="15">G-protein coupled receptors family 3 profile domain-containing protein</fullName>
    </recommendedName>
</protein>
<keyword evidence="4" id="KW-0297">G-protein coupled receptor</keyword>
<comment type="subcellular location">
    <subcellularLocation>
        <location evidence="1">Membrane</location>
        <topology evidence="1">Multi-pass membrane protein</topology>
    </subcellularLocation>
</comment>
<evidence type="ECO:0000256" key="4">
    <source>
        <dbReference type="ARBA" id="ARBA00023040"/>
    </source>
</evidence>
<feature type="transmembrane region" description="Helical" evidence="10">
    <location>
        <begin position="435"/>
        <end position="464"/>
    </location>
</feature>
<dbReference type="OMA" id="CCPTPII"/>
<dbReference type="EMBL" id="KQ257453">
    <property type="protein sequence ID" value="KND02604.1"/>
    <property type="molecule type" value="Genomic_DNA"/>
</dbReference>
<evidence type="ECO:0000256" key="9">
    <source>
        <dbReference type="SAM" id="MobiDB-lite"/>
    </source>
</evidence>
<dbReference type="CDD" id="cd06342">
    <property type="entry name" value="PBP1_ABC_LIVBP-like"/>
    <property type="match status" value="1"/>
</dbReference>
<dbReference type="Pfam" id="PF01094">
    <property type="entry name" value="ANF_receptor"/>
    <property type="match status" value="1"/>
</dbReference>
<keyword evidence="2 10" id="KW-0812">Transmembrane</keyword>
<feature type="transmembrane region" description="Helical" evidence="10">
    <location>
        <begin position="476"/>
        <end position="497"/>
    </location>
</feature>
<dbReference type="InterPro" id="IPR002455">
    <property type="entry name" value="GPCR3_GABA-B"/>
</dbReference>
<gene>
    <name evidence="13" type="ORF">SPPG_03057</name>
</gene>
<dbReference type="GO" id="GO:0007214">
    <property type="term" value="P:gamma-aminobutyric acid signaling pathway"/>
    <property type="evidence" value="ECO:0007669"/>
    <property type="project" value="TreeGrafter"/>
</dbReference>
<feature type="transmembrane region" description="Helical" evidence="10">
    <location>
        <begin position="659"/>
        <end position="680"/>
    </location>
</feature>
<feature type="domain" description="PH" evidence="11">
    <location>
        <begin position="809"/>
        <end position="843"/>
    </location>
</feature>
<keyword evidence="3 10" id="KW-1133">Transmembrane helix</keyword>
<keyword evidence="5 10" id="KW-0472">Membrane</keyword>
<dbReference type="Gene3D" id="2.30.29.30">
    <property type="entry name" value="Pleckstrin-homology domain (PH domain)/Phosphotyrosine-binding domain (PTB)"/>
    <property type="match status" value="1"/>
</dbReference>
<dbReference type="STRING" id="645134.A0A0L0HP86"/>
<evidence type="ECO:0000256" key="10">
    <source>
        <dbReference type="SAM" id="Phobius"/>
    </source>
</evidence>
<dbReference type="PROSITE" id="PS50259">
    <property type="entry name" value="G_PROTEIN_RECEP_F3_4"/>
    <property type="match status" value="1"/>
</dbReference>
<dbReference type="OrthoDB" id="2118195at2759"/>
<dbReference type="PRINTS" id="PR01176">
    <property type="entry name" value="GABABRECEPTR"/>
</dbReference>
<keyword evidence="6" id="KW-0675">Receptor</keyword>
<accession>A0A0L0HP86</accession>
<dbReference type="InterPro" id="IPR028082">
    <property type="entry name" value="Peripla_BP_I"/>
</dbReference>
<dbReference type="PANTHER" id="PTHR10519">
    <property type="entry name" value="GABA-B RECEPTOR"/>
    <property type="match status" value="1"/>
</dbReference>
<dbReference type="InterPro" id="IPR011993">
    <property type="entry name" value="PH-like_dom_sf"/>
</dbReference>
<name>A0A0L0HP86_SPIPD</name>
<evidence type="ECO:0008006" key="15">
    <source>
        <dbReference type="Google" id="ProtNLM"/>
    </source>
</evidence>
<reference evidence="13 14" key="1">
    <citation type="submission" date="2009-08" db="EMBL/GenBank/DDBJ databases">
        <title>The Genome Sequence of Spizellomyces punctatus strain DAOM BR117.</title>
        <authorList>
            <consortium name="The Broad Institute Genome Sequencing Platform"/>
            <person name="Russ C."/>
            <person name="Cuomo C."/>
            <person name="Shea T."/>
            <person name="Young S.K."/>
            <person name="Zeng Q."/>
            <person name="Koehrsen M."/>
            <person name="Haas B."/>
            <person name="Borodovsky M."/>
            <person name="Guigo R."/>
            <person name="Alvarado L."/>
            <person name="Berlin A."/>
            <person name="Bochicchio J."/>
            <person name="Borenstein D."/>
            <person name="Chapman S."/>
            <person name="Chen Z."/>
            <person name="Engels R."/>
            <person name="Freedman E."/>
            <person name="Gellesch M."/>
            <person name="Goldberg J."/>
            <person name="Griggs A."/>
            <person name="Gujja S."/>
            <person name="Heiman D."/>
            <person name="Hepburn T."/>
            <person name="Howarth C."/>
            <person name="Jen D."/>
            <person name="Larson L."/>
            <person name="Lewis B."/>
            <person name="Mehta T."/>
            <person name="Park D."/>
            <person name="Pearson M."/>
            <person name="Roberts A."/>
            <person name="Saif S."/>
            <person name="Shenoy N."/>
            <person name="Sisk P."/>
            <person name="Stolte C."/>
            <person name="Sykes S."/>
            <person name="Thomson T."/>
            <person name="Walk T."/>
            <person name="White J."/>
            <person name="Yandava C."/>
            <person name="Burger G."/>
            <person name="Gray M.W."/>
            <person name="Holland P.W.H."/>
            <person name="King N."/>
            <person name="Lang F.B.F."/>
            <person name="Roger A.J."/>
            <person name="Ruiz-Trillo I."/>
            <person name="Lander E."/>
            <person name="Nusbaum C."/>
        </authorList>
    </citation>
    <scope>NUCLEOTIDE SEQUENCE [LARGE SCALE GENOMIC DNA]</scope>
    <source>
        <strain evidence="13 14">DAOM BR117</strain>
    </source>
</reference>
<proteinExistence type="predicted"/>
<dbReference type="SUPFAM" id="SSF50729">
    <property type="entry name" value="PH domain-like"/>
    <property type="match status" value="1"/>
</dbReference>
<dbReference type="InterPro" id="IPR001849">
    <property type="entry name" value="PH_domain"/>
</dbReference>
<evidence type="ECO:0000313" key="13">
    <source>
        <dbReference type="EMBL" id="KND02604.1"/>
    </source>
</evidence>
<dbReference type="AlphaFoldDB" id="A0A0L0HP86"/>
<evidence type="ECO:0000256" key="3">
    <source>
        <dbReference type="ARBA" id="ARBA00022989"/>
    </source>
</evidence>